<dbReference type="STRING" id="1160895.CM19_12075"/>
<dbReference type="CDD" id="cd00077">
    <property type="entry name" value="HDc"/>
    <property type="match status" value="1"/>
</dbReference>
<evidence type="ECO:0000313" key="3">
    <source>
        <dbReference type="Proteomes" id="UP000024332"/>
    </source>
</evidence>
<comment type="caution">
    <text evidence="2">The sequence shown here is derived from an EMBL/GenBank/DDBJ whole genome shotgun (WGS) entry which is preliminary data.</text>
</comment>
<dbReference type="Gene3D" id="1.10.3210.10">
    <property type="entry name" value="Hypothetical protein af1432"/>
    <property type="match status" value="1"/>
</dbReference>
<dbReference type="InterPro" id="IPR006674">
    <property type="entry name" value="HD_domain"/>
</dbReference>
<dbReference type="InterPro" id="IPR003607">
    <property type="entry name" value="HD/PDEase_dom"/>
</dbReference>
<accession>A0A031LKS2</accession>
<dbReference type="Pfam" id="PF01966">
    <property type="entry name" value="HD"/>
    <property type="match status" value="1"/>
</dbReference>
<dbReference type="Proteomes" id="UP000024332">
    <property type="component" value="Unassembled WGS sequence"/>
</dbReference>
<dbReference type="GO" id="GO:0008832">
    <property type="term" value="F:dGTPase activity"/>
    <property type="evidence" value="ECO:0007669"/>
    <property type="project" value="TreeGrafter"/>
</dbReference>
<protein>
    <submittedName>
        <fullName evidence="2">Phosphohydrolase</fullName>
    </submittedName>
</protein>
<keyword evidence="2" id="KW-0378">Hydrolase</keyword>
<organism evidence="2 3">
    <name type="scientific">Candidatus Acidianus copahuensis</name>
    <dbReference type="NCBI Taxonomy" id="1160895"/>
    <lineage>
        <taxon>Archaea</taxon>
        <taxon>Thermoproteota</taxon>
        <taxon>Thermoprotei</taxon>
        <taxon>Sulfolobales</taxon>
        <taxon>Sulfolobaceae</taxon>
        <taxon>Acidianus</taxon>
    </lineage>
</organism>
<dbReference type="EMBL" id="JFZT01000061">
    <property type="protein sequence ID" value="EZQ01804.1"/>
    <property type="molecule type" value="Genomic_DNA"/>
</dbReference>
<dbReference type="GO" id="GO:0006203">
    <property type="term" value="P:dGTP catabolic process"/>
    <property type="evidence" value="ECO:0007669"/>
    <property type="project" value="TreeGrafter"/>
</dbReference>
<dbReference type="OrthoDB" id="8895at2157"/>
<dbReference type="PANTHER" id="PTHR11373:SF4">
    <property type="entry name" value="DEOXYNUCLEOSIDE TRIPHOSPHATE TRIPHOSPHOHYDROLASE SAMHD1"/>
    <property type="match status" value="1"/>
</dbReference>
<dbReference type="SMART" id="SM00471">
    <property type="entry name" value="HDc"/>
    <property type="match status" value="1"/>
</dbReference>
<dbReference type="Pfam" id="PF19276">
    <property type="entry name" value="HD_assoc_2"/>
    <property type="match status" value="1"/>
</dbReference>
<dbReference type="PROSITE" id="PS51831">
    <property type="entry name" value="HD"/>
    <property type="match status" value="1"/>
</dbReference>
<dbReference type="InterPro" id="IPR050135">
    <property type="entry name" value="dGTPase-like"/>
</dbReference>
<dbReference type="SUPFAM" id="SSF109604">
    <property type="entry name" value="HD-domain/PDEase-like"/>
    <property type="match status" value="1"/>
</dbReference>
<dbReference type="AlphaFoldDB" id="A0A031LKS2"/>
<dbReference type="PANTHER" id="PTHR11373">
    <property type="entry name" value="DEOXYNUCLEOSIDE TRIPHOSPHATE TRIPHOSPHOHYDROLASE"/>
    <property type="match status" value="1"/>
</dbReference>
<reference evidence="2 3" key="1">
    <citation type="submission" date="2014-03" db="EMBL/GenBank/DDBJ databases">
        <title>Draft genome sequence of the novel thermoacidophilic archaea Acidianus copahuensis ALE1 strain, isolated from Copahue volcanic area in Neuquen Argentina.</title>
        <authorList>
            <person name="Urbieta M.S."/>
            <person name="Rascovan N."/>
            <person name="Castro C."/>
            <person name="Revale S."/>
            <person name="Giaveno M.A."/>
            <person name="Vazquez M.P."/>
            <person name="Donati E.R."/>
        </authorList>
    </citation>
    <scope>NUCLEOTIDE SEQUENCE [LARGE SCALE GENOMIC DNA]</scope>
    <source>
        <strain evidence="2 3">ALE1</strain>
    </source>
</reference>
<name>A0A031LKS2_9CREN</name>
<dbReference type="InterPro" id="IPR045509">
    <property type="entry name" value="HD_assoc_2"/>
</dbReference>
<dbReference type="RefSeq" id="WP_048100587.1">
    <property type="nucleotide sequence ID" value="NZ_JFZT01000061.1"/>
</dbReference>
<keyword evidence="3" id="KW-1185">Reference proteome</keyword>
<feature type="domain" description="HD" evidence="1">
    <location>
        <begin position="50"/>
        <end position="186"/>
    </location>
</feature>
<proteinExistence type="predicted"/>
<sequence length="409" mass="47187">MKLIRDPIHGYIELDGKITKIVSSPYFQRLRLIKQNAMAYLVYPGMNHTRFEHCLGVMNLSREFAKYALANNKTRLRDDIIQLSAIAGLLHDVGHVAFSHTFENGLILAKEVYGIDIDERKKKTHVDYGIRIIKEGLSNELDDLSSTFDTVSFLDDVLSEKPKSEEETFTSLLISNYVDADRSDYLLRDSYYAGVEYGMFDVERLKRFLVFLDGDKIAIHKKAMPIVEQFLLARMYMFENVYFHSVVGMYNAVLSHAIAEMIKKEIISPPDKIEDFLKFTDFYLLSKLDQVKEEFKDALLYRTGFKRVKVDITGNCLNEFSSRKTEIKEDMESTGGLFIYHEFEDVPYEETGRPLYIFDGEKVETLKAASTIIRSLSEIRKAIIAYHKKAENVANKYIKILQECKTLGP</sequence>
<evidence type="ECO:0000259" key="1">
    <source>
        <dbReference type="PROSITE" id="PS51831"/>
    </source>
</evidence>
<gene>
    <name evidence="2" type="ORF">CM19_12075</name>
</gene>
<evidence type="ECO:0000313" key="2">
    <source>
        <dbReference type="EMBL" id="EZQ01804.1"/>
    </source>
</evidence>